<dbReference type="PROSITE" id="PS51186">
    <property type="entry name" value="GNAT"/>
    <property type="match status" value="1"/>
</dbReference>
<dbReference type="Proteomes" id="UP000070544">
    <property type="component" value="Unassembled WGS sequence"/>
</dbReference>
<evidence type="ECO:0000313" key="2">
    <source>
        <dbReference type="EMBL" id="KXS17115.1"/>
    </source>
</evidence>
<sequence length="229" mass="25998">MVSTTEDTIRVKTTLPSLPRSVNRHAVYTKRLILRPLSVVDLKPFHELRTQQAVMQWTSSGRVDRDISETQAKLAMFLEPNDTKTFNCAICLKTTGDFIGVVGVYDMKGHFSWPELGYMIKHEYWGQGFGTEFVQACIEEYARLPRVGVVLEVPKSTLDPDVKEMDEVDELLSAIIEVKNVASGRILQKCGFENFVEFLDLDPNNDKGETELAAFRWRPVKTVPNKLTV</sequence>
<dbReference type="CDD" id="cd04301">
    <property type="entry name" value="NAT_SF"/>
    <property type="match status" value="1"/>
</dbReference>
<proteinExistence type="predicted"/>
<reference evidence="2 3" key="1">
    <citation type="journal article" date="2015" name="Genome Biol. Evol.">
        <title>Phylogenomic analyses indicate that early fungi evolved digesting cell walls of algal ancestors of land plants.</title>
        <authorList>
            <person name="Chang Y."/>
            <person name="Wang S."/>
            <person name="Sekimoto S."/>
            <person name="Aerts A.L."/>
            <person name="Choi C."/>
            <person name="Clum A."/>
            <person name="LaButti K.M."/>
            <person name="Lindquist E.A."/>
            <person name="Yee Ngan C."/>
            <person name="Ohm R.A."/>
            <person name="Salamov A.A."/>
            <person name="Grigoriev I.V."/>
            <person name="Spatafora J.W."/>
            <person name="Berbee M.L."/>
        </authorList>
    </citation>
    <scope>NUCLEOTIDE SEQUENCE [LARGE SCALE GENOMIC DNA]</scope>
    <source>
        <strain evidence="2 3">JEL478</strain>
    </source>
</reference>
<dbReference type="SUPFAM" id="SSF55729">
    <property type="entry name" value="Acyl-CoA N-acyltransferases (Nat)"/>
    <property type="match status" value="1"/>
</dbReference>
<dbReference type="InterPro" id="IPR051531">
    <property type="entry name" value="N-acetyltransferase"/>
</dbReference>
<dbReference type="GO" id="GO:0016747">
    <property type="term" value="F:acyltransferase activity, transferring groups other than amino-acyl groups"/>
    <property type="evidence" value="ECO:0007669"/>
    <property type="project" value="InterPro"/>
</dbReference>
<evidence type="ECO:0000313" key="3">
    <source>
        <dbReference type="Proteomes" id="UP000070544"/>
    </source>
</evidence>
<dbReference type="OMA" id="WPEIGYM"/>
<dbReference type="STRING" id="1344416.A0A139AL30"/>
<dbReference type="InterPro" id="IPR016181">
    <property type="entry name" value="Acyl_CoA_acyltransferase"/>
</dbReference>
<dbReference type="InterPro" id="IPR000182">
    <property type="entry name" value="GNAT_dom"/>
</dbReference>
<keyword evidence="3" id="KW-1185">Reference proteome</keyword>
<dbReference type="PANTHER" id="PTHR43792:SF1">
    <property type="entry name" value="N-ACETYLTRANSFERASE DOMAIN-CONTAINING PROTEIN"/>
    <property type="match status" value="1"/>
</dbReference>
<name>A0A139AL30_GONPJ</name>
<keyword evidence="2" id="KW-0808">Transferase</keyword>
<accession>A0A139AL30</accession>
<dbReference type="AlphaFoldDB" id="A0A139AL30"/>
<protein>
    <submittedName>
        <fullName evidence="2">Acyl-CoA N-acyltransferase</fullName>
    </submittedName>
</protein>
<dbReference type="EMBL" id="KQ965748">
    <property type="protein sequence ID" value="KXS17115.1"/>
    <property type="molecule type" value="Genomic_DNA"/>
</dbReference>
<feature type="domain" description="N-acetyltransferase" evidence="1">
    <location>
        <begin position="32"/>
        <end position="224"/>
    </location>
</feature>
<dbReference type="Pfam" id="PF13302">
    <property type="entry name" value="Acetyltransf_3"/>
    <property type="match status" value="1"/>
</dbReference>
<dbReference type="PANTHER" id="PTHR43792">
    <property type="entry name" value="GNAT FAMILY, PUTATIVE (AFU_ORTHOLOGUE AFUA_3G00765)-RELATED-RELATED"/>
    <property type="match status" value="1"/>
</dbReference>
<dbReference type="OrthoDB" id="2106052at2759"/>
<keyword evidence="2" id="KW-0012">Acyltransferase</keyword>
<gene>
    <name evidence="2" type="ORF">M427DRAFT_54769</name>
</gene>
<evidence type="ECO:0000259" key="1">
    <source>
        <dbReference type="PROSITE" id="PS51186"/>
    </source>
</evidence>
<dbReference type="Gene3D" id="3.40.630.30">
    <property type="match status" value="1"/>
</dbReference>
<organism evidence="2 3">
    <name type="scientific">Gonapodya prolifera (strain JEL478)</name>
    <name type="common">Monoblepharis prolifera</name>
    <dbReference type="NCBI Taxonomy" id="1344416"/>
    <lineage>
        <taxon>Eukaryota</taxon>
        <taxon>Fungi</taxon>
        <taxon>Fungi incertae sedis</taxon>
        <taxon>Chytridiomycota</taxon>
        <taxon>Chytridiomycota incertae sedis</taxon>
        <taxon>Monoblepharidomycetes</taxon>
        <taxon>Monoblepharidales</taxon>
        <taxon>Gonapodyaceae</taxon>
        <taxon>Gonapodya</taxon>
    </lineage>
</organism>